<gene>
    <name evidence="1" type="ORF">FPE_LOCUS14798</name>
</gene>
<keyword evidence="2" id="KW-1185">Reference proteome</keyword>
<evidence type="ECO:0000313" key="1">
    <source>
        <dbReference type="EMBL" id="CAI9767368.1"/>
    </source>
</evidence>
<dbReference type="EMBL" id="OU503044">
    <property type="protein sequence ID" value="CAI9767368.1"/>
    <property type="molecule type" value="Genomic_DNA"/>
</dbReference>
<reference evidence="1" key="1">
    <citation type="submission" date="2023-05" db="EMBL/GenBank/DDBJ databases">
        <authorList>
            <person name="Huff M."/>
        </authorList>
    </citation>
    <scope>NUCLEOTIDE SEQUENCE</scope>
</reference>
<dbReference type="Proteomes" id="UP000834106">
    <property type="component" value="Chromosome 9"/>
</dbReference>
<organism evidence="1 2">
    <name type="scientific">Fraxinus pennsylvanica</name>
    <dbReference type="NCBI Taxonomy" id="56036"/>
    <lineage>
        <taxon>Eukaryota</taxon>
        <taxon>Viridiplantae</taxon>
        <taxon>Streptophyta</taxon>
        <taxon>Embryophyta</taxon>
        <taxon>Tracheophyta</taxon>
        <taxon>Spermatophyta</taxon>
        <taxon>Magnoliopsida</taxon>
        <taxon>eudicotyledons</taxon>
        <taxon>Gunneridae</taxon>
        <taxon>Pentapetalae</taxon>
        <taxon>asterids</taxon>
        <taxon>lamiids</taxon>
        <taxon>Lamiales</taxon>
        <taxon>Oleaceae</taxon>
        <taxon>Oleeae</taxon>
        <taxon>Fraxinus</taxon>
    </lineage>
</organism>
<proteinExistence type="predicted"/>
<sequence>MESAWPSPGSQSSSLCWFQEGLARYREKLMYWSKHNAGVARKELKVNLKKLQSLQSINQGDLNGRIKDTQKQIDVLLEDEEIKWKQRSKQLWLKCGDKNTAYFHKCASQRKKQNFIRSVLNESGELSNKQDEISSTFQLFYQQLFSTSNPTGIEEVVKDLEAIVPPDTNDQLQKPCTEEEVKRAMFDMDPMSSPGPDGFSADQQGLRPRPMPKPLKIEDKNLKEEAETHLDGSKFNSRICGQIEKLVLCKRYREALELFEILECEDDNDVYCSTYDALDTRDDDSIFSWVGTHFSWTTIACLHYEDGPI</sequence>
<protein>
    <submittedName>
        <fullName evidence="1">Uncharacterized protein</fullName>
    </submittedName>
</protein>
<name>A0AAD2DWI2_9LAMI</name>
<evidence type="ECO:0000313" key="2">
    <source>
        <dbReference type="Proteomes" id="UP000834106"/>
    </source>
</evidence>
<accession>A0AAD2DWI2</accession>
<dbReference type="AlphaFoldDB" id="A0AAD2DWI2"/>